<dbReference type="AlphaFoldDB" id="A0A518BUA1"/>
<organism evidence="4 5">
    <name type="scientific">Mucisphaera calidilacus</name>
    <dbReference type="NCBI Taxonomy" id="2527982"/>
    <lineage>
        <taxon>Bacteria</taxon>
        <taxon>Pseudomonadati</taxon>
        <taxon>Planctomycetota</taxon>
        <taxon>Phycisphaerae</taxon>
        <taxon>Phycisphaerales</taxon>
        <taxon>Phycisphaeraceae</taxon>
        <taxon>Mucisphaera</taxon>
    </lineage>
</organism>
<evidence type="ECO:0000313" key="5">
    <source>
        <dbReference type="Proteomes" id="UP000320386"/>
    </source>
</evidence>
<dbReference type="Pfam" id="PF07726">
    <property type="entry name" value="AAA_3"/>
    <property type="match status" value="1"/>
</dbReference>
<feature type="compositionally biased region" description="Low complexity" evidence="1">
    <location>
        <begin position="1"/>
        <end position="19"/>
    </location>
</feature>
<feature type="domain" description="ChlI/MoxR AAA lid" evidence="3">
    <location>
        <begin position="272"/>
        <end position="336"/>
    </location>
</feature>
<dbReference type="InterPro" id="IPR027417">
    <property type="entry name" value="P-loop_NTPase"/>
</dbReference>
<sequence length="353" mass="38709">MIVTMSSSPSSSDLSPTTDEATRLATEQVDQFIASFTAIEAEIGKVFVGHADLVRLVLSTLMADGHILIEGVPGLGKTLLVRTLSEVVDLDFARVQFTPDLMPTDLTGTHAIIEKPGGGLELQLEPGPIVTHLLLADEINRATPKTQSALLQAMQERQVSLGKDTIDLPNPFMVLATQNPIEQEGTYPLPEAQLDRFMVKLLVDYPQEGEYATILQRTTGEAMPEIRHVCSGERLLEMRRTVRQVAASDQILSYATRLVMATQPGSRYATDRVNRYVSMGASPRAGQALLLMGKVQALLENRFTLSVHDLRRIALPVLRHRMVLRFEALADGHDVDGLVGEILETVSESTFDA</sequence>
<feature type="domain" description="ATPase AAA-3" evidence="2">
    <location>
        <begin position="66"/>
        <end position="199"/>
    </location>
</feature>
<dbReference type="InterPro" id="IPR011703">
    <property type="entry name" value="ATPase_AAA-3"/>
</dbReference>
<name>A0A518BUA1_9BACT</name>
<dbReference type="Gene3D" id="1.10.8.80">
    <property type="entry name" value="Magnesium chelatase subunit I, C-Terminal domain"/>
    <property type="match status" value="1"/>
</dbReference>
<proteinExistence type="predicted"/>
<evidence type="ECO:0000259" key="3">
    <source>
        <dbReference type="Pfam" id="PF17863"/>
    </source>
</evidence>
<keyword evidence="5" id="KW-1185">Reference proteome</keyword>
<dbReference type="KEGG" id="mcad:Pan265_03350"/>
<dbReference type="InterPro" id="IPR041628">
    <property type="entry name" value="ChlI/MoxR_AAA_lid"/>
</dbReference>
<dbReference type="PIRSF" id="PIRSF002849">
    <property type="entry name" value="AAA_ATPase_chaperone_MoxR_prd"/>
    <property type="match status" value="1"/>
</dbReference>
<evidence type="ECO:0000313" key="4">
    <source>
        <dbReference type="EMBL" id="QDU70507.1"/>
    </source>
</evidence>
<dbReference type="GO" id="GO:0005524">
    <property type="term" value="F:ATP binding"/>
    <property type="evidence" value="ECO:0007669"/>
    <property type="project" value="InterPro"/>
</dbReference>
<reference evidence="4 5" key="1">
    <citation type="submission" date="2019-02" db="EMBL/GenBank/DDBJ databases">
        <title>Deep-cultivation of Planctomycetes and their phenomic and genomic characterization uncovers novel biology.</title>
        <authorList>
            <person name="Wiegand S."/>
            <person name="Jogler M."/>
            <person name="Boedeker C."/>
            <person name="Pinto D."/>
            <person name="Vollmers J."/>
            <person name="Rivas-Marin E."/>
            <person name="Kohn T."/>
            <person name="Peeters S.H."/>
            <person name="Heuer A."/>
            <person name="Rast P."/>
            <person name="Oberbeckmann S."/>
            <person name="Bunk B."/>
            <person name="Jeske O."/>
            <person name="Meyerdierks A."/>
            <person name="Storesund J.E."/>
            <person name="Kallscheuer N."/>
            <person name="Luecker S."/>
            <person name="Lage O.M."/>
            <person name="Pohl T."/>
            <person name="Merkel B.J."/>
            <person name="Hornburger P."/>
            <person name="Mueller R.-W."/>
            <person name="Bruemmer F."/>
            <person name="Labrenz M."/>
            <person name="Spormann A.M."/>
            <person name="Op den Camp H."/>
            <person name="Overmann J."/>
            <person name="Amann R."/>
            <person name="Jetten M.S.M."/>
            <person name="Mascher T."/>
            <person name="Medema M.H."/>
            <person name="Devos D.P."/>
            <person name="Kaster A.-K."/>
            <person name="Ovreas L."/>
            <person name="Rohde M."/>
            <person name="Galperin M.Y."/>
            <person name="Jogler C."/>
        </authorList>
    </citation>
    <scope>NUCLEOTIDE SEQUENCE [LARGE SCALE GENOMIC DNA]</scope>
    <source>
        <strain evidence="4 5">Pan265</strain>
    </source>
</reference>
<evidence type="ECO:0000259" key="2">
    <source>
        <dbReference type="Pfam" id="PF07726"/>
    </source>
</evidence>
<feature type="region of interest" description="Disordered" evidence="1">
    <location>
        <begin position="1"/>
        <end position="20"/>
    </location>
</feature>
<dbReference type="PANTHER" id="PTHR42759:SF1">
    <property type="entry name" value="MAGNESIUM-CHELATASE SUBUNIT CHLD"/>
    <property type="match status" value="1"/>
</dbReference>
<evidence type="ECO:0000256" key="1">
    <source>
        <dbReference type="SAM" id="MobiDB-lite"/>
    </source>
</evidence>
<dbReference type="Gene3D" id="3.40.50.300">
    <property type="entry name" value="P-loop containing nucleotide triphosphate hydrolases"/>
    <property type="match status" value="1"/>
</dbReference>
<dbReference type="Proteomes" id="UP000320386">
    <property type="component" value="Chromosome"/>
</dbReference>
<dbReference type="SUPFAM" id="SSF52540">
    <property type="entry name" value="P-loop containing nucleoside triphosphate hydrolases"/>
    <property type="match status" value="1"/>
</dbReference>
<gene>
    <name evidence="4" type="ORF">Pan265_03350</name>
</gene>
<dbReference type="InterPro" id="IPR050764">
    <property type="entry name" value="CbbQ/NirQ/NorQ/GpvN"/>
</dbReference>
<accession>A0A518BUA1</accession>
<dbReference type="GO" id="GO:0016887">
    <property type="term" value="F:ATP hydrolysis activity"/>
    <property type="evidence" value="ECO:0007669"/>
    <property type="project" value="InterPro"/>
</dbReference>
<protein>
    <submittedName>
        <fullName evidence="4">ATPase family associated with various cellular activities (AAA)</fullName>
    </submittedName>
</protein>
<dbReference type="EMBL" id="CP036280">
    <property type="protein sequence ID" value="QDU70507.1"/>
    <property type="molecule type" value="Genomic_DNA"/>
</dbReference>
<dbReference type="PANTHER" id="PTHR42759">
    <property type="entry name" value="MOXR FAMILY PROTEIN"/>
    <property type="match status" value="1"/>
</dbReference>
<dbReference type="Pfam" id="PF17863">
    <property type="entry name" value="AAA_lid_2"/>
    <property type="match status" value="1"/>
</dbReference>